<evidence type="ECO:0000256" key="3">
    <source>
        <dbReference type="ARBA" id="ARBA00012756"/>
    </source>
</evidence>
<evidence type="ECO:0000259" key="6">
    <source>
        <dbReference type="Pfam" id="PF01301"/>
    </source>
</evidence>
<evidence type="ECO:0000256" key="1">
    <source>
        <dbReference type="ARBA" id="ARBA00001412"/>
    </source>
</evidence>
<dbReference type="GO" id="GO:0005975">
    <property type="term" value="P:carbohydrate metabolic process"/>
    <property type="evidence" value="ECO:0007669"/>
    <property type="project" value="InterPro"/>
</dbReference>
<gene>
    <name evidence="7" type="ORF">FSB_LOCUS15509</name>
</gene>
<sequence>MIVDTMKQENLFASQGGPIIVAQIENEYGNIMGPYGDAGKEYVKWCAKLAESYNAGVPWIMCQQSDAPQPMINTCNGWYCDQFKPNNANSPKAWTENWTGWFKSWGLQDPHRTAEDLAFAVARFFQYSGTFHNYYMATVFSYNGKSSCFFGNANSTDDATINFQDTIYTVPAWSVTILPDCYTEVYNTAKHITSQNHHGIKGSLKTVEQLLDQKAFNDTSDYLWYCTSWLSGKFDFERKIKLKLGMNDISLLGVTVGLANYGANFDLVETGIAGPVRVIAKETLSQKFGFKKFTVEDIVMELDHSKWTYKSGLNGEHQLHLQDPQLSGERKWHVGRLPTNRQFVWYKELLEKDLSNAQGGNTLLPI</sequence>
<comment type="similarity">
    <text evidence="2">Belongs to the glycosyl hydrolase 35 family.</text>
</comment>
<keyword evidence="4" id="KW-0378">Hydrolase</keyword>
<dbReference type="PROSITE" id="PS01182">
    <property type="entry name" value="GLYCOSYL_HYDROL_F35"/>
    <property type="match status" value="1"/>
</dbReference>
<dbReference type="Gene3D" id="3.20.20.80">
    <property type="entry name" value="Glycosidases"/>
    <property type="match status" value="1"/>
</dbReference>
<dbReference type="InterPro" id="IPR017853">
    <property type="entry name" value="GH"/>
</dbReference>
<name>A0A2N9F9P3_FAGSY</name>
<dbReference type="AlphaFoldDB" id="A0A2N9F9P3"/>
<proteinExistence type="inferred from homology"/>
<keyword evidence="5" id="KW-0326">Glycosidase</keyword>
<dbReference type="EMBL" id="OIVN01000935">
    <property type="protein sequence ID" value="SPC87627.1"/>
    <property type="molecule type" value="Genomic_DNA"/>
</dbReference>
<dbReference type="Pfam" id="PF01301">
    <property type="entry name" value="Glyco_hydro_35"/>
    <property type="match status" value="1"/>
</dbReference>
<dbReference type="InterPro" id="IPR019801">
    <property type="entry name" value="Glyco_hydro_35_CS"/>
</dbReference>
<evidence type="ECO:0000256" key="2">
    <source>
        <dbReference type="ARBA" id="ARBA00009809"/>
    </source>
</evidence>
<evidence type="ECO:0000313" key="7">
    <source>
        <dbReference type="EMBL" id="SPC87627.1"/>
    </source>
</evidence>
<protein>
    <recommendedName>
        <fullName evidence="3">beta-galactosidase</fullName>
        <ecNumber evidence="3">3.2.1.23</ecNumber>
    </recommendedName>
</protein>
<organism evidence="7">
    <name type="scientific">Fagus sylvatica</name>
    <name type="common">Beechnut</name>
    <dbReference type="NCBI Taxonomy" id="28930"/>
    <lineage>
        <taxon>Eukaryota</taxon>
        <taxon>Viridiplantae</taxon>
        <taxon>Streptophyta</taxon>
        <taxon>Embryophyta</taxon>
        <taxon>Tracheophyta</taxon>
        <taxon>Spermatophyta</taxon>
        <taxon>Magnoliopsida</taxon>
        <taxon>eudicotyledons</taxon>
        <taxon>Gunneridae</taxon>
        <taxon>Pentapetalae</taxon>
        <taxon>rosids</taxon>
        <taxon>fabids</taxon>
        <taxon>Fagales</taxon>
        <taxon>Fagaceae</taxon>
        <taxon>Fagus</taxon>
    </lineage>
</organism>
<evidence type="ECO:0000256" key="5">
    <source>
        <dbReference type="ARBA" id="ARBA00023295"/>
    </source>
</evidence>
<reference evidence="7" key="1">
    <citation type="submission" date="2018-02" db="EMBL/GenBank/DDBJ databases">
        <authorList>
            <person name="Cohen D.B."/>
            <person name="Kent A.D."/>
        </authorList>
    </citation>
    <scope>NUCLEOTIDE SEQUENCE</scope>
</reference>
<comment type="catalytic activity">
    <reaction evidence="1">
        <text>Hydrolysis of terminal non-reducing beta-D-galactose residues in beta-D-galactosides.</text>
        <dbReference type="EC" id="3.2.1.23"/>
    </reaction>
</comment>
<feature type="domain" description="Glycoside hydrolase 35 catalytic" evidence="6">
    <location>
        <begin position="2"/>
        <end position="137"/>
    </location>
</feature>
<dbReference type="InterPro" id="IPR001944">
    <property type="entry name" value="Glycoside_Hdrlase_35"/>
</dbReference>
<accession>A0A2N9F9P3</accession>
<dbReference type="GO" id="GO:0004565">
    <property type="term" value="F:beta-galactosidase activity"/>
    <property type="evidence" value="ECO:0007669"/>
    <property type="project" value="UniProtKB-EC"/>
</dbReference>
<dbReference type="EC" id="3.2.1.23" evidence="3"/>
<evidence type="ECO:0000256" key="4">
    <source>
        <dbReference type="ARBA" id="ARBA00022801"/>
    </source>
</evidence>
<dbReference type="PRINTS" id="PR00742">
    <property type="entry name" value="GLHYDRLASE35"/>
</dbReference>
<dbReference type="InterPro" id="IPR031330">
    <property type="entry name" value="Gly_Hdrlase_35_cat"/>
</dbReference>
<dbReference type="SUPFAM" id="SSF51445">
    <property type="entry name" value="(Trans)glycosidases"/>
    <property type="match status" value="1"/>
</dbReference>
<dbReference type="PANTHER" id="PTHR23421">
    <property type="entry name" value="BETA-GALACTOSIDASE RELATED"/>
    <property type="match status" value="1"/>
</dbReference>